<proteinExistence type="predicted"/>
<reference evidence="1" key="1">
    <citation type="journal article" date="2015" name="Nature">
        <title>Complex archaea that bridge the gap between prokaryotes and eukaryotes.</title>
        <authorList>
            <person name="Spang A."/>
            <person name="Saw J.H."/>
            <person name="Jorgensen S.L."/>
            <person name="Zaremba-Niedzwiedzka K."/>
            <person name="Martijn J."/>
            <person name="Lind A.E."/>
            <person name="van Eijk R."/>
            <person name="Schleper C."/>
            <person name="Guy L."/>
            <person name="Ettema T.J."/>
        </authorList>
    </citation>
    <scope>NUCLEOTIDE SEQUENCE</scope>
</reference>
<sequence>MKRPNFNKIDVLVSEQTAFSIPDGVVYAENPGYPVINYKGWSITRYPNKSYFVSSYTCVAFCKLPSFKKSLEYINRCNNPVLTISVIDLITNR</sequence>
<name>A0A0F9E8P2_9ZZZZ</name>
<comment type="caution">
    <text evidence="1">The sequence shown here is derived from an EMBL/GenBank/DDBJ whole genome shotgun (WGS) entry which is preliminary data.</text>
</comment>
<dbReference type="AlphaFoldDB" id="A0A0F9E8P2"/>
<evidence type="ECO:0000313" key="1">
    <source>
        <dbReference type="EMBL" id="KKL20443.1"/>
    </source>
</evidence>
<protein>
    <submittedName>
        <fullName evidence="1">Uncharacterized protein</fullName>
    </submittedName>
</protein>
<accession>A0A0F9E8P2</accession>
<organism evidence="1">
    <name type="scientific">marine sediment metagenome</name>
    <dbReference type="NCBI Taxonomy" id="412755"/>
    <lineage>
        <taxon>unclassified sequences</taxon>
        <taxon>metagenomes</taxon>
        <taxon>ecological metagenomes</taxon>
    </lineage>
</organism>
<gene>
    <name evidence="1" type="ORF">LCGC14_2455410</name>
</gene>
<dbReference type="EMBL" id="LAZR01038098">
    <property type="protein sequence ID" value="KKL20443.1"/>
    <property type="molecule type" value="Genomic_DNA"/>
</dbReference>